<proteinExistence type="inferred from homology"/>
<dbReference type="SUPFAM" id="SSF51604">
    <property type="entry name" value="Enolase C-terminal domain-like"/>
    <property type="match status" value="1"/>
</dbReference>
<keyword evidence="3" id="KW-0479">Metal-binding</keyword>
<evidence type="ECO:0000256" key="2">
    <source>
        <dbReference type="ARBA" id="ARBA00008031"/>
    </source>
</evidence>
<dbReference type="InterPro" id="IPR034593">
    <property type="entry name" value="DgoD-like"/>
</dbReference>
<gene>
    <name evidence="7" type="ORF">SAMN05443636_0994</name>
</gene>
<dbReference type="OrthoDB" id="372081at2157"/>
<evidence type="ECO:0000313" key="8">
    <source>
        <dbReference type="Proteomes" id="UP000184357"/>
    </source>
</evidence>
<evidence type="ECO:0000256" key="3">
    <source>
        <dbReference type="ARBA" id="ARBA00022723"/>
    </source>
</evidence>
<keyword evidence="4" id="KW-0460">Magnesium</keyword>
<dbReference type="Pfam" id="PF13378">
    <property type="entry name" value="MR_MLE_C"/>
    <property type="match status" value="1"/>
</dbReference>
<comment type="similarity">
    <text evidence="2">Belongs to the mandelate racemase/muconate lactonizing enzyme family.</text>
</comment>
<dbReference type="GO" id="GO:0046872">
    <property type="term" value="F:metal ion binding"/>
    <property type="evidence" value="ECO:0007669"/>
    <property type="project" value="UniProtKB-KW"/>
</dbReference>
<dbReference type="SFLD" id="SFLDF00009">
    <property type="entry name" value="o-succinylbenzoate_synthase"/>
    <property type="match status" value="1"/>
</dbReference>
<dbReference type="PANTHER" id="PTHR48080">
    <property type="entry name" value="D-GALACTONATE DEHYDRATASE-RELATED"/>
    <property type="match status" value="1"/>
</dbReference>
<protein>
    <submittedName>
        <fullName evidence="7">L-alanine-DL-glutamate epimerase</fullName>
    </submittedName>
</protein>
<evidence type="ECO:0000259" key="6">
    <source>
        <dbReference type="SMART" id="SM00922"/>
    </source>
</evidence>
<dbReference type="EMBL" id="FQWV01000002">
    <property type="protein sequence ID" value="SHG75934.1"/>
    <property type="molecule type" value="Genomic_DNA"/>
</dbReference>
<dbReference type="AlphaFoldDB" id="A0A1M5MEU2"/>
<evidence type="ECO:0000256" key="1">
    <source>
        <dbReference type="ARBA" id="ARBA00001946"/>
    </source>
</evidence>
<dbReference type="Proteomes" id="UP000184357">
    <property type="component" value="Unassembled WGS sequence"/>
</dbReference>
<dbReference type="InterPro" id="IPR036849">
    <property type="entry name" value="Enolase-like_C_sf"/>
</dbReference>
<dbReference type="InterPro" id="IPR029065">
    <property type="entry name" value="Enolase_C-like"/>
</dbReference>
<dbReference type="PANTHER" id="PTHR48080:SF3">
    <property type="entry name" value="ENOLASE SUPERFAMILY MEMBER DDB_G0284701"/>
    <property type="match status" value="1"/>
</dbReference>
<dbReference type="SUPFAM" id="SSF54826">
    <property type="entry name" value="Enolase N-terminal domain-like"/>
    <property type="match status" value="1"/>
</dbReference>
<sequence length="356" mass="37742">MPGPSLSASFERVSLPLEHDFTISRGTTVAAENVIVRIENEDGTVGVGAAAPSAHYGETVDTVVAVLPDLLAEVETIGDPHALAEIEKRMGAVVADNPAARCAASIAVHDLAAKRLGVPLYRLWGLNPADAPDTSYTIGIDDTETMRGKTRAAVEAGYGTLKLKLGTDRDREVVEAVREEAPDATLRVDANEAWTPRETARKSEWLADLGVEFIEQPVPAGDPGGLRDAFERSVLPIAADESCVTLDDVPQIADRCDIANLKLMKCGGLLEAKRMVHAARAHGLEVMLGCMVESNAAIAAGCQLAPFLDYADLDGSLLLAEEADPFEGVPMDEGRIDVAAVDRPGTGAVERDEGER</sequence>
<dbReference type="InterPro" id="IPR013342">
    <property type="entry name" value="Mandelate_racemase_C"/>
</dbReference>
<dbReference type="Gene3D" id="3.20.20.120">
    <property type="entry name" value="Enolase-like C-terminal domain"/>
    <property type="match status" value="1"/>
</dbReference>
<evidence type="ECO:0000256" key="4">
    <source>
        <dbReference type="ARBA" id="ARBA00022842"/>
    </source>
</evidence>
<evidence type="ECO:0000313" key="7">
    <source>
        <dbReference type="EMBL" id="SHG75934.1"/>
    </source>
</evidence>
<dbReference type="SMART" id="SM00922">
    <property type="entry name" value="MR_MLE"/>
    <property type="match status" value="1"/>
</dbReference>
<dbReference type="CDD" id="cd03319">
    <property type="entry name" value="L-Ala-DL-Glu_epimerase"/>
    <property type="match status" value="1"/>
</dbReference>
<organism evidence="7 8">
    <name type="scientific">Halobaculum gomorrense</name>
    <dbReference type="NCBI Taxonomy" id="43928"/>
    <lineage>
        <taxon>Archaea</taxon>
        <taxon>Methanobacteriati</taxon>
        <taxon>Methanobacteriota</taxon>
        <taxon>Stenosarchaea group</taxon>
        <taxon>Halobacteria</taxon>
        <taxon>Halobacteriales</taxon>
        <taxon>Haloferacaceae</taxon>
        <taxon>Halobaculum</taxon>
    </lineage>
</organism>
<keyword evidence="8" id="KW-1185">Reference proteome</keyword>
<reference evidence="7 8" key="1">
    <citation type="submission" date="2016-11" db="EMBL/GenBank/DDBJ databases">
        <authorList>
            <person name="Jaros S."/>
            <person name="Januszkiewicz K."/>
            <person name="Wedrychowicz H."/>
        </authorList>
    </citation>
    <scope>NUCLEOTIDE SEQUENCE [LARGE SCALE GENOMIC DNA]</scope>
    <source>
        <strain evidence="7 8">DSM 9297</strain>
    </source>
</reference>
<dbReference type="GO" id="GO:0016855">
    <property type="term" value="F:racemase and epimerase activity, acting on amino acids and derivatives"/>
    <property type="evidence" value="ECO:0007669"/>
    <property type="project" value="InterPro"/>
</dbReference>
<dbReference type="InterPro" id="IPR034603">
    <property type="entry name" value="Dipeptide_epimerase"/>
</dbReference>
<comment type="cofactor">
    <cofactor evidence="1">
        <name>Mg(2+)</name>
        <dbReference type="ChEBI" id="CHEBI:18420"/>
    </cofactor>
</comment>
<name>A0A1M5MEU2_9EURY</name>
<dbReference type="Pfam" id="PF02746">
    <property type="entry name" value="MR_MLE_N"/>
    <property type="match status" value="1"/>
</dbReference>
<dbReference type="SFLD" id="SFLDF00010">
    <property type="entry name" value="dipeptide_epimerase"/>
    <property type="match status" value="1"/>
</dbReference>
<accession>A0A1M5MEU2</accession>
<keyword evidence="5" id="KW-0413">Isomerase</keyword>
<dbReference type="STRING" id="43928.SAMN05443636_0994"/>
<dbReference type="SFLD" id="SFLDS00001">
    <property type="entry name" value="Enolase"/>
    <property type="match status" value="2"/>
</dbReference>
<dbReference type="InterPro" id="IPR013341">
    <property type="entry name" value="Mandelate_racemase_N_dom"/>
</dbReference>
<dbReference type="Gene3D" id="3.30.390.10">
    <property type="entry name" value="Enolase-like, N-terminal domain"/>
    <property type="match status" value="1"/>
</dbReference>
<dbReference type="RefSeq" id="WP_073307288.1">
    <property type="nucleotide sequence ID" value="NZ_FQWV01000002.1"/>
</dbReference>
<dbReference type="InterPro" id="IPR029017">
    <property type="entry name" value="Enolase-like_N"/>
</dbReference>
<evidence type="ECO:0000256" key="5">
    <source>
        <dbReference type="ARBA" id="ARBA00023235"/>
    </source>
</evidence>
<dbReference type="SFLD" id="SFLDG00180">
    <property type="entry name" value="muconate_cycloisomerase"/>
    <property type="match status" value="2"/>
</dbReference>
<feature type="domain" description="Mandelate racemase/muconate lactonizing enzyme C-terminal" evidence="6">
    <location>
        <begin position="143"/>
        <end position="236"/>
    </location>
</feature>